<dbReference type="Pfam" id="PF00128">
    <property type="entry name" value="Alpha-amylase"/>
    <property type="match status" value="1"/>
</dbReference>
<accession>A0A3Q9ULC3</accession>
<name>A0A3Q9ULC3_9ACTN</name>
<dbReference type="InterPro" id="IPR017853">
    <property type="entry name" value="GH"/>
</dbReference>
<reference evidence="5" key="1">
    <citation type="submission" date="2017-12" db="EMBL/GenBank/DDBJ databases">
        <title>Whole genome sequencing of Acidipropionibacterium jensenii strains JS279 and JS280.</title>
        <authorList>
            <person name="Deptula P."/>
            <person name="Laine P."/>
            <person name="Smolander O.-P."/>
            <person name="Paulin L."/>
            <person name="Auvinen P."/>
            <person name="Varmanen P."/>
        </authorList>
    </citation>
    <scope>NUCLEOTIDE SEQUENCE [LARGE SCALE GENOMIC DNA]</scope>
    <source>
        <strain evidence="5">JS280</strain>
    </source>
</reference>
<keyword evidence="2" id="KW-0326">Glycosidase</keyword>
<dbReference type="GO" id="GO:0016798">
    <property type="term" value="F:hydrolase activity, acting on glycosyl bonds"/>
    <property type="evidence" value="ECO:0007669"/>
    <property type="project" value="UniProtKB-KW"/>
</dbReference>
<dbReference type="GO" id="GO:0005975">
    <property type="term" value="P:carbohydrate metabolic process"/>
    <property type="evidence" value="ECO:0007669"/>
    <property type="project" value="InterPro"/>
</dbReference>
<dbReference type="Gene3D" id="3.20.20.80">
    <property type="entry name" value="Glycosidases"/>
    <property type="match status" value="1"/>
</dbReference>
<evidence type="ECO:0000256" key="1">
    <source>
        <dbReference type="ARBA" id="ARBA00022801"/>
    </source>
</evidence>
<dbReference type="RefSeq" id="WP_097799036.1">
    <property type="nucleotide sequence ID" value="NZ_CP025570.1"/>
</dbReference>
<keyword evidence="1" id="KW-0378">Hydrolase</keyword>
<dbReference type="SMART" id="SM00642">
    <property type="entry name" value="Aamy"/>
    <property type="match status" value="1"/>
</dbReference>
<dbReference type="KEGG" id="aji:C0Z10_08030"/>
<dbReference type="AlphaFoldDB" id="A0A3Q9ULC3"/>
<gene>
    <name evidence="4" type="ORF">C0Z10_08030</name>
</gene>
<dbReference type="EMBL" id="CP025570">
    <property type="protein sequence ID" value="AZZ39711.1"/>
    <property type="molecule type" value="Genomic_DNA"/>
</dbReference>
<proteinExistence type="predicted"/>
<dbReference type="SUPFAM" id="SSF51445">
    <property type="entry name" value="(Trans)glycosidases"/>
    <property type="match status" value="1"/>
</dbReference>
<dbReference type="InterPro" id="IPR006047">
    <property type="entry name" value="GH13_cat_dom"/>
</dbReference>
<protein>
    <submittedName>
        <fullName evidence="4">Alpha-amylase</fullName>
    </submittedName>
</protein>
<evidence type="ECO:0000313" key="5">
    <source>
        <dbReference type="Proteomes" id="UP000285875"/>
    </source>
</evidence>
<evidence type="ECO:0000313" key="4">
    <source>
        <dbReference type="EMBL" id="AZZ39711.1"/>
    </source>
</evidence>
<sequence>MTWVDHAIWWHVYPLGFCGAPIRDGDRTLTHRLGRLSHWLDYAVELGASGLLLGPVFASESHGYDTLDPMVIDPRLGDEDDFDRLVAGCRDRGLRVLLDGVFSHVGSQHPGVIRALAQGPDGPDADLFDIDWQAKGGPAPRVFEGHSSLVRLNHSSDRAVEYTSAVMAHWLERGIDGWRLDAAYSVPTAFWSRVLPGIRDRFPQAWFLGEVIHGDYPEFVDSSGVDSVTQYELWKAIWSSLKDRNLFELAWSLKRHNGFLADFTPNTFIGNHDVTRIASTLGADGAVTALAILMTIGGIPSIYYGDEQGFTGVKEERIGGDDDVRPPVPDNPEQLAGWGQNILRAHQDLIGLRRRHPWLTTATTSTLHLENARFDYRSTAADGADFLDVRIDLTSTPRATVIDSTGQTLWSQQVADSAAH</sequence>
<dbReference type="CDD" id="cd11354">
    <property type="entry name" value="AmyAc_bac_CMD_like"/>
    <property type="match status" value="1"/>
</dbReference>
<feature type="domain" description="Glycosyl hydrolase family 13 catalytic" evidence="3">
    <location>
        <begin position="11"/>
        <end position="353"/>
    </location>
</feature>
<evidence type="ECO:0000256" key="2">
    <source>
        <dbReference type="ARBA" id="ARBA00023295"/>
    </source>
</evidence>
<evidence type="ECO:0000259" key="3">
    <source>
        <dbReference type="SMART" id="SM00642"/>
    </source>
</evidence>
<dbReference type="Proteomes" id="UP000285875">
    <property type="component" value="Chromosome"/>
</dbReference>
<dbReference type="PANTHER" id="PTHR10357:SF210">
    <property type="entry name" value="MALTODEXTRIN GLUCOSIDASE"/>
    <property type="match status" value="1"/>
</dbReference>
<dbReference type="PANTHER" id="PTHR10357">
    <property type="entry name" value="ALPHA-AMYLASE FAMILY MEMBER"/>
    <property type="match status" value="1"/>
</dbReference>
<organism evidence="4 5">
    <name type="scientific">Acidipropionibacterium jensenii</name>
    <dbReference type="NCBI Taxonomy" id="1749"/>
    <lineage>
        <taxon>Bacteria</taxon>
        <taxon>Bacillati</taxon>
        <taxon>Actinomycetota</taxon>
        <taxon>Actinomycetes</taxon>
        <taxon>Propionibacteriales</taxon>
        <taxon>Propionibacteriaceae</taxon>
        <taxon>Acidipropionibacterium</taxon>
    </lineage>
</organism>